<gene>
    <name evidence="1" type="ORF">DARMORV10_C06P01060.1</name>
</gene>
<name>A0A816Q0J6_BRANA</name>
<dbReference type="EMBL" id="HG994370">
    <property type="protein sequence ID" value="CAF2053830.1"/>
    <property type="molecule type" value="Genomic_DNA"/>
</dbReference>
<protein>
    <submittedName>
        <fullName evidence="1">(rape) hypothetical protein</fullName>
    </submittedName>
</protein>
<sequence length="52" mass="6040">MAATSANCSLETQDFQETKEKKSNTMFVEVYSKFQLLPFSYYTNDPESMTRT</sequence>
<dbReference type="Proteomes" id="UP001295469">
    <property type="component" value="Chromosome C06"/>
</dbReference>
<dbReference type="AlphaFoldDB" id="A0A816Q0J6"/>
<accession>A0A816Q0J6</accession>
<proteinExistence type="predicted"/>
<organism evidence="1">
    <name type="scientific">Brassica napus</name>
    <name type="common">Rape</name>
    <dbReference type="NCBI Taxonomy" id="3708"/>
    <lineage>
        <taxon>Eukaryota</taxon>
        <taxon>Viridiplantae</taxon>
        <taxon>Streptophyta</taxon>
        <taxon>Embryophyta</taxon>
        <taxon>Tracheophyta</taxon>
        <taxon>Spermatophyta</taxon>
        <taxon>Magnoliopsida</taxon>
        <taxon>eudicotyledons</taxon>
        <taxon>Gunneridae</taxon>
        <taxon>Pentapetalae</taxon>
        <taxon>rosids</taxon>
        <taxon>malvids</taxon>
        <taxon>Brassicales</taxon>
        <taxon>Brassicaceae</taxon>
        <taxon>Brassiceae</taxon>
        <taxon>Brassica</taxon>
    </lineage>
</organism>
<evidence type="ECO:0000313" key="1">
    <source>
        <dbReference type="EMBL" id="CAF2053830.1"/>
    </source>
</evidence>
<reference evidence="1" key="1">
    <citation type="submission" date="2021-01" db="EMBL/GenBank/DDBJ databases">
        <authorList>
            <consortium name="Genoscope - CEA"/>
            <person name="William W."/>
        </authorList>
    </citation>
    <scope>NUCLEOTIDE SEQUENCE</scope>
</reference>